<proteinExistence type="predicted"/>
<dbReference type="Gene3D" id="3.40.50.1000">
    <property type="entry name" value="HAD superfamily/HAD-like"/>
    <property type="match status" value="1"/>
</dbReference>
<keyword evidence="3" id="KW-1185">Reference proteome</keyword>
<dbReference type="InterPro" id="IPR051540">
    <property type="entry name" value="S-2-haloacid_dehalogenase"/>
</dbReference>
<dbReference type="Proteomes" id="UP000308652">
    <property type="component" value="Unassembled WGS sequence"/>
</dbReference>
<dbReference type="InterPro" id="IPR006439">
    <property type="entry name" value="HAD-SF_hydro_IA"/>
</dbReference>
<dbReference type="OrthoDB" id="2363873at2759"/>
<reference evidence="2 3" key="1">
    <citation type="journal article" date="2019" name="Nat. Ecol. Evol.">
        <title>Megaphylogeny resolves global patterns of mushroom evolution.</title>
        <authorList>
            <person name="Varga T."/>
            <person name="Krizsan K."/>
            <person name="Foldi C."/>
            <person name="Dima B."/>
            <person name="Sanchez-Garcia M."/>
            <person name="Sanchez-Ramirez S."/>
            <person name="Szollosi G.J."/>
            <person name="Szarkandi J.G."/>
            <person name="Papp V."/>
            <person name="Albert L."/>
            <person name="Andreopoulos W."/>
            <person name="Angelini C."/>
            <person name="Antonin V."/>
            <person name="Barry K.W."/>
            <person name="Bougher N.L."/>
            <person name="Buchanan P."/>
            <person name="Buyck B."/>
            <person name="Bense V."/>
            <person name="Catcheside P."/>
            <person name="Chovatia M."/>
            <person name="Cooper J."/>
            <person name="Damon W."/>
            <person name="Desjardin D."/>
            <person name="Finy P."/>
            <person name="Geml J."/>
            <person name="Haridas S."/>
            <person name="Hughes K."/>
            <person name="Justo A."/>
            <person name="Karasinski D."/>
            <person name="Kautmanova I."/>
            <person name="Kiss B."/>
            <person name="Kocsube S."/>
            <person name="Kotiranta H."/>
            <person name="LaButti K.M."/>
            <person name="Lechner B.E."/>
            <person name="Liimatainen K."/>
            <person name="Lipzen A."/>
            <person name="Lukacs Z."/>
            <person name="Mihaltcheva S."/>
            <person name="Morgado L.N."/>
            <person name="Niskanen T."/>
            <person name="Noordeloos M.E."/>
            <person name="Ohm R.A."/>
            <person name="Ortiz-Santana B."/>
            <person name="Ovrebo C."/>
            <person name="Racz N."/>
            <person name="Riley R."/>
            <person name="Savchenko A."/>
            <person name="Shiryaev A."/>
            <person name="Soop K."/>
            <person name="Spirin V."/>
            <person name="Szebenyi C."/>
            <person name="Tomsovsky M."/>
            <person name="Tulloss R.E."/>
            <person name="Uehling J."/>
            <person name="Grigoriev I.V."/>
            <person name="Vagvolgyi C."/>
            <person name="Papp T."/>
            <person name="Martin F.M."/>
            <person name="Miettinen O."/>
            <person name="Hibbett D.S."/>
            <person name="Nagy L.G."/>
        </authorList>
    </citation>
    <scope>NUCLEOTIDE SEQUENCE [LARGE SCALE GENOMIC DNA]</scope>
    <source>
        <strain evidence="2 3">CBS 166.37</strain>
    </source>
</reference>
<protein>
    <submittedName>
        <fullName evidence="2">HAD-like domain-containing protein</fullName>
    </submittedName>
</protein>
<dbReference type="SUPFAM" id="SSF56784">
    <property type="entry name" value="HAD-like"/>
    <property type="match status" value="1"/>
</dbReference>
<dbReference type="EMBL" id="ML213683">
    <property type="protein sequence ID" value="TFK32189.1"/>
    <property type="molecule type" value="Genomic_DNA"/>
</dbReference>
<keyword evidence="1" id="KW-0378">Hydrolase</keyword>
<dbReference type="PANTHER" id="PTHR43316">
    <property type="entry name" value="HYDROLASE, HALOACID DELAHOGENASE-RELATED"/>
    <property type="match status" value="1"/>
</dbReference>
<organism evidence="2 3">
    <name type="scientific">Crucibulum laeve</name>
    <dbReference type="NCBI Taxonomy" id="68775"/>
    <lineage>
        <taxon>Eukaryota</taxon>
        <taxon>Fungi</taxon>
        <taxon>Dikarya</taxon>
        <taxon>Basidiomycota</taxon>
        <taxon>Agaricomycotina</taxon>
        <taxon>Agaricomycetes</taxon>
        <taxon>Agaricomycetidae</taxon>
        <taxon>Agaricales</taxon>
        <taxon>Agaricineae</taxon>
        <taxon>Nidulariaceae</taxon>
        <taxon>Crucibulum</taxon>
    </lineage>
</organism>
<dbReference type="STRING" id="68775.A0A5C3LGB9"/>
<evidence type="ECO:0000313" key="3">
    <source>
        <dbReference type="Proteomes" id="UP000308652"/>
    </source>
</evidence>
<dbReference type="Pfam" id="PF00702">
    <property type="entry name" value="Hydrolase"/>
    <property type="match status" value="1"/>
</dbReference>
<dbReference type="InterPro" id="IPR023214">
    <property type="entry name" value="HAD_sf"/>
</dbReference>
<dbReference type="NCBIfam" id="TIGR01493">
    <property type="entry name" value="HAD-SF-IA-v2"/>
    <property type="match status" value="1"/>
</dbReference>
<evidence type="ECO:0000256" key="1">
    <source>
        <dbReference type="ARBA" id="ARBA00022801"/>
    </source>
</evidence>
<evidence type="ECO:0000313" key="2">
    <source>
        <dbReference type="EMBL" id="TFK32189.1"/>
    </source>
</evidence>
<gene>
    <name evidence="2" type="ORF">BDQ12DRAFT_692864</name>
</gene>
<dbReference type="InterPro" id="IPR036412">
    <property type="entry name" value="HAD-like_sf"/>
</dbReference>
<accession>A0A5C3LGB9</accession>
<dbReference type="AlphaFoldDB" id="A0A5C3LGB9"/>
<name>A0A5C3LGB9_9AGAR</name>
<sequence>MINETQNDLNLVWHQLDGWPDATPRLYALKKYTIFAPLSNGNVHLLVDMAKHADLLWNAVFSTKLFQAYKPNPNAYLSALRHLSIPPEHAAMVAAHIYDLRTAGTLGMQTVYVPRPNEEGNPSVKPEEVKSKKDGGEVDWVVGSFEELAQVVERVNKE</sequence>
<dbReference type="GO" id="GO:0016791">
    <property type="term" value="F:phosphatase activity"/>
    <property type="evidence" value="ECO:0007669"/>
    <property type="project" value="UniProtKB-ARBA"/>
</dbReference>
<dbReference type="PANTHER" id="PTHR43316:SF3">
    <property type="entry name" value="HALOACID DEHALOGENASE, TYPE II (AFU_ORTHOLOGUE AFUA_2G07750)-RELATED"/>
    <property type="match status" value="1"/>
</dbReference>